<comment type="similarity">
    <text evidence="2 6">Belongs to the GEP5 family.</text>
</comment>
<dbReference type="InterPro" id="IPR031455">
    <property type="entry name" value="Gep5"/>
</dbReference>
<accession>A0A1X7R7K3</accession>
<reference evidence="7 8" key="1">
    <citation type="submission" date="2017-04" db="EMBL/GenBank/DDBJ databases">
        <authorList>
            <person name="Afonso C.L."/>
            <person name="Miller P.J."/>
            <person name="Scott M.A."/>
            <person name="Spackman E."/>
            <person name="Goraichik I."/>
            <person name="Dimitrov K.M."/>
            <person name="Suarez D.L."/>
            <person name="Swayne D.E."/>
        </authorList>
    </citation>
    <scope>NUCLEOTIDE SEQUENCE [LARGE SCALE GENOMIC DNA]</scope>
</reference>
<evidence type="ECO:0000256" key="1">
    <source>
        <dbReference type="ARBA" id="ARBA00004173"/>
    </source>
</evidence>
<evidence type="ECO:0000313" key="7">
    <source>
        <dbReference type="EMBL" id="SMN21653.1"/>
    </source>
</evidence>
<dbReference type="GO" id="GO:0005739">
    <property type="term" value="C:mitochondrion"/>
    <property type="evidence" value="ECO:0007669"/>
    <property type="project" value="UniProtKB-SubCell"/>
</dbReference>
<dbReference type="EMBL" id="FXLY01000008">
    <property type="protein sequence ID" value="SMN21653.1"/>
    <property type="molecule type" value="Genomic_DNA"/>
</dbReference>
<evidence type="ECO:0000256" key="6">
    <source>
        <dbReference type="RuleBase" id="RU363007"/>
    </source>
</evidence>
<evidence type="ECO:0000256" key="5">
    <source>
        <dbReference type="ARBA" id="ARBA00025061"/>
    </source>
</evidence>
<sequence>MSLLRALRNIPLHASTTRLIEQRVLLNPHANQDEKLQLYELIKNFNVARKTTQKNKAIEQLIYTTYFKWKNTVPNYLKVFETRYTDLHNDWPIDKDSEHVNDKKVPLLRDLWLRNDHKAIQYTLEHMLRQNPNCPTDMFEPIFEQFHFIMSKPQLQRRKLGKTARVPILLLPMNVLGSDIPDCRAENLLKNQINEIKSILTVDNPILSPDVAQELLNLSNNHDHTMNRQINRRYRMVLRYGYSWINSPDDLGGSFSNKPKLASLCEPEFSLQAESPKFASIT</sequence>
<name>A0A1X7R7K3_9SACH</name>
<evidence type="ECO:0000313" key="8">
    <source>
        <dbReference type="Proteomes" id="UP000196158"/>
    </source>
</evidence>
<dbReference type="Proteomes" id="UP000196158">
    <property type="component" value="Unassembled WGS sequence"/>
</dbReference>
<dbReference type="AlphaFoldDB" id="A0A1X7R7K3"/>
<organism evidence="7 8">
    <name type="scientific">Maudiozyma saulgeensis</name>
    <dbReference type="NCBI Taxonomy" id="1789683"/>
    <lineage>
        <taxon>Eukaryota</taxon>
        <taxon>Fungi</taxon>
        <taxon>Dikarya</taxon>
        <taxon>Ascomycota</taxon>
        <taxon>Saccharomycotina</taxon>
        <taxon>Saccharomycetes</taxon>
        <taxon>Saccharomycetales</taxon>
        <taxon>Saccharomycetaceae</taxon>
        <taxon>Maudiozyma</taxon>
    </lineage>
</organism>
<protein>
    <recommendedName>
        <fullName evidence="3 6">Genetic interactor of prohibitin 5, mitochondrial</fullName>
    </recommendedName>
</protein>
<evidence type="ECO:0000256" key="2">
    <source>
        <dbReference type="ARBA" id="ARBA00008036"/>
    </source>
</evidence>
<evidence type="ECO:0000256" key="3">
    <source>
        <dbReference type="ARBA" id="ARBA00018341"/>
    </source>
</evidence>
<proteinExistence type="inferred from homology"/>
<keyword evidence="8" id="KW-1185">Reference proteome</keyword>
<dbReference type="OrthoDB" id="4066262at2759"/>
<gene>
    <name evidence="7" type="ORF">KASA_0K03377G</name>
</gene>
<dbReference type="Pfam" id="PF17053">
    <property type="entry name" value="GEP5"/>
    <property type="match status" value="1"/>
</dbReference>
<comment type="subcellular location">
    <subcellularLocation>
        <location evidence="1 6">Mitochondrion</location>
    </subcellularLocation>
</comment>
<comment type="function">
    <text evidence="5 6">Essential for respiratory growth and required for maintenance of mtDNA. Required for cell survival in the absence of prohibitins.</text>
</comment>
<evidence type="ECO:0000256" key="4">
    <source>
        <dbReference type="ARBA" id="ARBA00023128"/>
    </source>
</evidence>
<keyword evidence="4 6" id="KW-0496">Mitochondrion</keyword>